<accession>A0A1R1YMK1</accession>
<comment type="catalytic activity">
    <reaction evidence="14 15">
        <text>adenosine(4) in tRNA(His) + S-adenosyl-L-methionine = 2'-O-methyladenosine(4) in tRNA(His) + S-adenosyl-L-homocysteine + H(+)</text>
        <dbReference type="Rhea" id="RHEA:43196"/>
        <dbReference type="Rhea" id="RHEA-COMP:10401"/>
        <dbReference type="Rhea" id="RHEA-COMP:10402"/>
        <dbReference type="ChEBI" id="CHEBI:15378"/>
        <dbReference type="ChEBI" id="CHEBI:57856"/>
        <dbReference type="ChEBI" id="CHEBI:59789"/>
        <dbReference type="ChEBI" id="CHEBI:74411"/>
        <dbReference type="ChEBI" id="CHEBI:74477"/>
        <dbReference type="EC" id="2.1.1.225"/>
    </reaction>
</comment>
<reference evidence="19" key="1">
    <citation type="submission" date="2017-01" db="EMBL/GenBank/DDBJ databases">
        <authorList>
            <person name="Wang Y."/>
            <person name="White M."/>
            <person name="Kvist S."/>
            <person name="Moncalvo J.-M."/>
        </authorList>
    </citation>
    <scope>NUCLEOTIDE SEQUENCE [LARGE SCALE GENOMIC DNA]</scope>
    <source>
        <strain evidence="19">ID-206-W2</strain>
    </source>
</reference>
<keyword evidence="9 15" id="KW-0479">Metal-binding</keyword>
<protein>
    <recommendedName>
        <fullName evidence="4 15">tRNA:m(4)X modification enzyme TRM13</fullName>
        <ecNumber evidence="3 15">2.1.1.225</ecNumber>
    </recommendedName>
</protein>
<dbReference type="GO" id="GO:0030488">
    <property type="term" value="P:tRNA methylation"/>
    <property type="evidence" value="ECO:0007669"/>
    <property type="project" value="InterPro"/>
</dbReference>
<evidence type="ECO:0000256" key="14">
    <source>
        <dbReference type="ARBA" id="ARBA00049393"/>
    </source>
</evidence>
<dbReference type="InterPro" id="IPR007871">
    <property type="entry name" value="Methyltransferase_TRM13"/>
</dbReference>
<sequence>MPKKDSEFCGEHAVFNSAGNSSSSTRVPCPYDTSHTVDIKKLESHMRNKCNSRPRILESKYLIKDINMSVQLPELSTIPNIYSINFINTKSSLSQAEKLELLKTSEGWSSGNAALSVLPGELRYTKGTSAMFGDLSSYTAKKPIVPDFIPSNSETEDSPNKKIKLSTPINDSEETNQPNTLDMRKKSEEASPFEKYIAFDKVIPSITSVVNRKIYTKNIESIEPSSSFYSKLGLQKNNAELLKIDQSFPERILSHPVLEDQRKIKTNLKHISQQASLVGHLKENNLLSSKYKYIEFGSGNGHLSKSVYEAMGSEGIKTKFILVDRRNFRKVWSNSEQTNKDDPTRDPNDGPLIASPKMAEDFNDNIDNIQNEVNSSFNQSINRIQIDIRDLDLSGLECLKAKKGEESAENGGYYPIVAYSKHLCGAATDLALKCLQNYQKSGGTVVGIVFALCCHHACKYSMYCNQDYLIKNLSEPKESSFGVDGCNDDKNLKSDAGKSELDYGFDRAKFDPMIRDKVVRLSATSSWAICGWEKSNIVSLNSKCNTTNNSEGQPILANNTDSAEEYGEIVNNQNGEDQTDSACLDGMKNERVIIGKYCKRFFDFGRLEFVKESLGLGSSKLVIYTTADISPENLALVATL</sequence>
<comment type="catalytic activity">
    <reaction evidence="13 15">
        <text>cytidine(4) in tRNA(Gly)(GCC) + S-adenosyl-L-methionine = 2'-O-methylcytidine(4) in tRNA(Gly)(GCC) + S-adenosyl-L-homocysteine + H(+)</text>
        <dbReference type="Rhea" id="RHEA:43192"/>
        <dbReference type="Rhea" id="RHEA-COMP:10399"/>
        <dbReference type="Rhea" id="RHEA-COMP:10400"/>
        <dbReference type="ChEBI" id="CHEBI:15378"/>
        <dbReference type="ChEBI" id="CHEBI:57856"/>
        <dbReference type="ChEBI" id="CHEBI:59789"/>
        <dbReference type="ChEBI" id="CHEBI:74495"/>
        <dbReference type="ChEBI" id="CHEBI:82748"/>
        <dbReference type="EC" id="2.1.1.225"/>
    </reaction>
</comment>
<keyword evidence="8 15" id="KW-0819">tRNA processing</keyword>
<evidence type="ECO:0000259" key="17">
    <source>
        <dbReference type="PROSITE" id="PS51800"/>
    </source>
</evidence>
<comment type="catalytic activity">
    <reaction evidence="12 15">
        <text>cytidine(4) in tRNA(Pro) + S-adenosyl-L-methionine = 2'-O-methylcytidine(4) in tRNA(Pro) + S-adenosyl-L-homocysteine + H(+)</text>
        <dbReference type="Rhea" id="RHEA:32767"/>
        <dbReference type="Rhea" id="RHEA-COMP:10397"/>
        <dbReference type="Rhea" id="RHEA-COMP:10398"/>
        <dbReference type="ChEBI" id="CHEBI:15378"/>
        <dbReference type="ChEBI" id="CHEBI:57856"/>
        <dbReference type="ChEBI" id="CHEBI:59789"/>
        <dbReference type="ChEBI" id="CHEBI:74495"/>
        <dbReference type="ChEBI" id="CHEBI:82748"/>
        <dbReference type="EC" id="2.1.1.225"/>
    </reaction>
</comment>
<keyword evidence="7 15" id="KW-0949">S-adenosyl-L-methionine</keyword>
<dbReference type="EC" id="2.1.1.225" evidence="3 15"/>
<proteinExistence type="inferred from homology"/>
<dbReference type="EMBL" id="LSSM01000699">
    <property type="protein sequence ID" value="OMJ28147.1"/>
    <property type="molecule type" value="Genomic_DNA"/>
</dbReference>
<keyword evidence="19" id="KW-1185">Reference proteome</keyword>
<evidence type="ECO:0000313" key="19">
    <source>
        <dbReference type="Proteomes" id="UP000187429"/>
    </source>
</evidence>
<dbReference type="InterPro" id="IPR039044">
    <property type="entry name" value="Trm13"/>
</dbReference>
<evidence type="ECO:0000256" key="9">
    <source>
        <dbReference type="ARBA" id="ARBA00022723"/>
    </source>
</evidence>
<keyword evidence="11 15" id="KW-0862">Zinc</keyword>
<organism evidence="18 19">
    <name type="scientific">Smittium culicis</name>
    <dbReference type="NCBI Taxonomy" id="133412"/>
    <lineage>
        <taxon>Eukaryota</taxon>
        <taxon>Fungi</taxon>
        <taxon>Fungi incertae sedis</taxon>
        <taxon>Zoopagomycota</taxon>
        <taxon>Kickxellomycotina</taxon>
        <taxon>Harpellomycetes</taxon>
        <taxon>Harpellales</taxon>
        <taxon>Legeriomycetaceae</taxon>
        <taxon>Smittium</taxon>
    </lineage>
</organism>
<evidence type="ECO:0000256" key="7">
    <source>
        <dbReference type="ARBA" id="ARBA00022691"/>
    </source>
</evidence>
<evidence type="ECO:0000313" key="18">
    <source>
        <dbReference type="EMBL" id="OMJ28147.1"/>
    </source>
</evidence>
<dbReference type="OrthoDB" id="258806at2759"/>
<dbReference type="InterPro" id="IPR022776">
    <property type="entry name" value="TRM13/UPF0224_CHHC_Znf_dom"/>
</dbReference>
<dbReference type="PANTHER" id="PTHR12998:SF0">
    <property type="entry name" value="TRNA:M(4)X MODIFICATION ENZYME TRM13 HOMOLOG"/>
    <property type="match status" value="1"/>
</dbReference>
<dbReference type="GO" id="GO:0106050">
    <property type="term" value="F:tRNA 2'-O-methyltransferase activity"/>
    <property type="evidence" value="ECO:0007669"/>
    <property type="project" value="UniProtKB-UniRule"/>
</dbReference>
<dbReference type="PROSITE" id="PS51800">
    <property type="entry name" value="ZF_CHHC_U11_48K"/>
    <property type="match status" value="1"/>
</dbReference>
<feature type="region of interest" description="Disordered" evidence="16">
    <location>
        <begin position="149"/>
        <end position="186"/>
    </location>
</feature>
<dbReference type="GO" id="GO:0008270">
    <property type="term" value="F:zinc ion binding"/>
    <property type="evidence" value="ECO:0007669"/>
    <property type="project" value="UniProtKB-KW"/>
</dbReference>
<dbReference type="Pfam" id="PF05206">
    <property type="entry name" value="TRM13"/>
    <property type="match status" value="2"/>
</dbReference>
<evidence type="ECO:0000256" key="6">
    <source>
        <dbReference type="ARBA" id="ARBA00022679"/>
    </source>
</evidence>
<feature type="domain" description="CHHC U11-48K-type" evidence="17">
    <location>
        <begin position="26"/>
        <end position="53"/>
    </location>
</feature>
<feature type="compositionally biased region" description="Polar residues" evidence="16">
    <location>
        <begin position="167"/>
        <end position="180"/>
    </location>
</feature>
<name>A0A1R1YMK1_9FUNG</name>
<evidence type="ECO:0000256" key="16">
    <source>
        <dbReference type="SAM" id="MobiDB-lite"/>
    </source>
</evidence>
<dbReference type="Proteomes" id="UP000187429">
    <property type="component" value="Unassembled WGS sequence"/>
</dbReference>
<keyword evidence="10 15" id="KW-0863">Zinc-finger</keyword>
<evidence type="ECO:0000256" key="10">
    <source>
        <dbReference type="ARBA" id="ARBA00022771"/>
    </source>
</evidence>
<evidence type="ECO:0000256" key="4">
    <source>
        <dbReference type="ARBA" id="ARBA00015883"/>
    </source>
</evidence>
<evidence type="ECO:0000256" key="13">
    <source>
        <dbReference type="ARBA" id="ARBA00048635"/>
    </source>
</evidence>
<evidence type="ECO:0000256" key="5">
    <source>
        <dbReference type="ARBA" id="ARBA00022603"/>
    </source>
</evidence>
<comment type="similarity">
    <text evidence="2 15">Belongs to the methyltransferase TRM13 family.</text>
</comment>
<keyword evidence="5 15" id="KW-0489">Methyltransferase</keyword>
<dbReference type="PANTHER" id="PTHR12998">
    <property type="entry name" value="TRNA:M(4)X MODIFICATION ENZYME TRM13 HOMOLOG"/>
    <property type="match status" value="1"/>
</dbReference>
<evidence type="ECO:0000256" key="12">
    <source>
        <dbReference type="ARBA" id="ARBA00048165"/>
    </source>
</evidence>
<comment type="function">
    <text evidence="1 15">tRNA methylase which 2'-O-methylates cytidine(4) in tRNA(Pro) and tRNA(Gly)(GCC), and adenosine(4) in tRNA(His).</text>
</comment>
<gene>
    <name evidence="18" type="ORF">AYI69_g2386</name>
</gene>
<evidence type="ECO:0000256" key="8">
    <source>
        <dbReference type="ARBA" id="ARBA00022694"/>
    </source>
</evidence>
<evidence type="ECO:0000256" key="3">
    <source>
        <dbReference type="ARBA" id="ARBA00012810"/>
    </source>
</evidence>
<keyword evidence="6 15" id="KW-0808">Transferase</keyword>
<evidence type="ECO:0000256" key="15">
    <source>
        <dbReference type="RuleBase" id="RU367103"/>
    </source>
</evidence>
<comment type="caution">
    <text evidence="18">The sequence shown here is derived from an EMBL/GenBank/DDBJ whole genome shotgun (WGS) entry which is preliminary data.</text>
</comment>
<dbReference type="AlphaFoldDB" id="A0A1R1YMK1"/>
<dbReference type="Pfam" id="PF05253">
    <property type="entry name" value="zf-U11-48K"/>
    <property type="match status" value="1"/>
</dbReference>
<evidence type="ECO:0000256" key="11">
    <source>
        <dbReference type="ARBA" id="ARBA00022833"/>
    </source>
</evidence>
<evidence type="ECO:0000256" key="1">
    <source>
        <dbReference type="ARBA" id="ARBA00002267"/>
    </source>
</evidence>
<evidence type="ECO:0000256" key="2">
    <source>
        <dbReference type="ARBA" id="ARBA00005265"/>
    </source>
</evidence>